<dbReference type="Pfam" id="PF04828">
    <property type="entry name" value="GFA"/>
    <property type="match status" value="1"/>
</dbReference>
<dbReference type="PANTHER" id="PTHR28620:SF1">
    <property type="entry name" value="CENP-V_GFA DOMAIN-CONTAINING PROTEIN"/>
    <property type="match status" value="1"/>
</dbReference>
<feature type="domain" description="CENP-V/GFA" evidence="4">
    <location>
        <begin position="23"/>
        <end position="139"/>
    </location>
</feature>
<evidence type="ECO:0000256" key="2">
    <source>
        <dbReference type="ARBA" id="ARBA00022723"/>
    </source>
</evidence>
<protein>
    <submittedName>
        <fullName evidence="5">GFA domain-containing protein</fullName>
    </submittedName>
</protein>
<accession>A0A9P3LDG3</accession>
<evidence type="ECO:0000256" key="3">
    <source>
        <dbReference type="ARBA" id="ARBA00022833"/>
    </source>
</evidence>
<dbReference type="OrthoDB" id="3264588at2759"/>
<dbReference type="SUPFAM" id="SSF51316">
    <property type="entry name" value="Mss4-like"/>
    <property type="match status" value="1"/>
</dbReference>
<dbReference type="InterPro" id="IPR006913">
    <property type="entry name" value="CENP-V/GFA"/>
</dbReference>
<comment type="similarity">
    <text evidence="1">Belongs to the Gfa family.</text>
</comment>
<evidence type="ECO:0000259" key="4">
    <source>
        <dbReference type="PROSITE" id="PS51891"/>
    </source>
</evidence>
<keyword evidence="2" id="KW-0479">Metal-binding</keyword>
<keyword evidence="3" id="KW-0862">Zinc</keyword>
<proteinExistence type="inferred from homology"/>
<dbReference type="GO" id="GO:0046872">
    <property type="term" value="F:metal ion binding"/>
    <property type="evidence" value="ECO:0007669"/>
    <property type="project" value="UniProtKB-KW"/>
</dbReference>
<dbReference type="EMBL" id="BPQB01000021">
    <property type="protein sequence ID" value="GJE91496.1"/>
    <property type="molecule type" value="Genomic_DNA"/>
</dbReference>
<dbReference type="InterPro" id="IPR052355">
    <property type="entry name" value="CENP-V-like"/>
</dbReference>
<comment type="caution">
    <text evidence="5">The sequence shown here is derived from an EMBL/GenBank/DDBJ whole genome shotgun (WGS) entry which is preliminary data.</text>
</comment>
<gene>
    <name evidence="5" type="ORF">PsYK624_076460</name>
</gene>
<dbReference type="PANTHER" id="PTHR28620">
    <property type="entry name" value="CENTROMERE PROTEIN V"/>
    <property type="match status" value="1"/>
</dbReference>
<name>A0A9P3LDG3_9APHY</name>
<keyword evidence="6" id="KW-1185">Reference proteome</keyword>
<dbReference type="GO" id="GO:0016846">
    <property type="term" value="F:carbon-sulfur lyase activity"/>
    <property type="evidence" value="ECO:0007669"/>
    <property type="project" value="InterPro"/>
</dbReference>
<evidence type="ECO:0000313" key="5">
    <source>
        <dbReference type="EMBL" id="GJE91496.1"/>
    </source>
</evidence>
<sequence length="139" mass="15566">MSQSSAPTTTPGTWPEGTELKEYSGGCHCSKFRFHFTHPPFENGEAKVMSCNCTICSQHGLLHIYVPESQFEFTAGQPEQLSSYQLLGKLTKHQFCPSCGSNIILRNEEEREVVVNVRAVDDVDVSKLDCIHFDGRNKL</sequence>
<evidence type="ECO:0000256" key="1">
    <source>
        <dbReference type="ARBA" id="ARBA00005495"/>
    </source>
</evidence>
<dbReference type="PROSITE" id="PS51891">
    <property type="entry name" value="CENP_V_GFA"/>
    <property type="match status" value="1"/>
</dbReference>
<reference evidence="5 6" key="1">
    <citation type="submission" date="2021-08" db="EMBL/GenBank/DDBJ databases">
        <title>Draft Genome Sequence of Phanerochaete sordida strain YK-624.</title>
        <authorList>
            <person name="Mori T."/>
            <person name="Dohra H."/>
            <person name="Suzuki T."/>
            <person name="Kawagishi H."/>
            <person name="Hirai H."/>
        </authorList>
    </citation>
    <scope>NUCLEOTIDE SEQUENCE [LARGE SCALE GENOMIC DNA]</scope>
    <source>
        <strain evidence="5 6">YK-624</strain>
    </source>
</reference>
<organism evidence="5 6">
    <name type="scientific">Phanerochaete sordida</name>
    <dbReference type="NCBI Taxonomy" id="48140"/>
    <lineage>
        <taxon>Eukaryota</taxon>
        <taxon>Fungi</taxon>
        <taxon>Dikarya</taxon>
        <taxon>Basidiomycota</taxon>
        <taxon>Agaricomycotina</taxon>
        <taxon>Agaricomycetes</taxon>
        <taxon>Polyporales</taxon>
        <taxon>Phanerochaetaceae</taxon>
        <taxon>Phanerochaete</taxon>
    </lineage>
</organism>
<dbReference type="AlphaFoldDB" id="A0A9P3LDG3"/>
<evidence type="ECO:0000313" key="6">
    <source>
        <dbReference type="Proteomes" id="UP000703269"/>
    </source>
</evidence>
<dbReference type="Proteomes" id="UP000703269">
    <property type="component" value="Unassembled WGS sequence"/>
</dbReference>
<dbReference type="InterPro" id="IPR011057">
    <property type="entry name" value="Mss4-like_sf"/>
</dbReference>
<dbReference type="Gene3D" id="2.170.150.70">
    <property type="match status" value="1"/>
</dbReference>